<dbReference type="PROSITE" id="PS00134">
    <property type="entry name" value="TRYPSIN_HIS"/>
    <property type="match status" value="1"/>
</dbReference>
<feature type="domain" description="Peptidase S1" evidence="11">
    <location>
        <begin position="230"/>
        <end position="462"/>
    </location>
</feature>
<keyword evidence="2" id="KW-0964">Secreted</keyword>
<dbReference type="Pfam" id="PF00089">
    <property type="entry name" value="Trypsin"/>
    <property type="match status" value="1"/>
</dbReference>
<dbReference type="EMBL" id="JAQQBS010000002">
    <property type="protein sequence ID" value="KAK0174216.1"/>
    <property type="molecule type" value="Genomic_DNA"/>
</dbReference>
<dbReference type="Proteomes" id="UP001168990">
    <property type="component" value="Unassembled WGS sequence"/>
</dbReference>
<keyword evidence="4" id="KW-1015">Disulfide bond</keyword>
<dbReference type="SUPFAM" id="SSF50494">
    <property type="entry name" value="Trypsin-like serine proteases"/>
    <property type="match status" value="1"/>
</dbReference>
<dbReference type="InterPro" id="IPR001254">
    <property type="entry name" value="Trypsin_dom"/>
</dbReference>
<comment type="subcellular location">
    <subcellularLocation>
        <location evidence="1">Secreted</location>
    </subcellularLocation>
</comment>
<evidence type="ECO:0000256" key="4">
    <source>
        <dbReference type="ARBA" id="ARBA00023157"/>
    </source>
</evidence>
<evidence type="ECO:0000256" key="10">
    <source>
        <dbReference type="SAM" id="Phobius"/>
    </source>
</evidence>
<sequence>MNTHYFIQRRKINFFFKNTNMPENIWQFTVTVTFLLIPWMSLFHFGITQHIRSNEINPTGLSSLEWGSYLKKFKGLYKIPNNFSHSLLRNKRYVFLNSTRQMPNKPYQSCISPGENPGHCRHLNHCVLEDFRKDFIRFLDYVCIIEHTHIGVCCPNNAKIVIRTNSLDTDNLSGFLPAIADDIKPDWEIVEETAEKSNTNNNMSHVMSELMRKPRGTRGCGMSTKSRTRVVGGQPADPKEWPWMVALIRKYADHYCGGVLITDRHVLTAAHCLQGVRSKDIKVRLGEYDFSKPDETRAQDFHISDVRIHEDFDPANYDNDIAIIKIHRPTIFNTYIWPICLPPTGLTIEDKSAIVIGWGSQYYAGPSSSILMEVPVPVWPHNLCANSLVQRIPQRVLCAGAYEGGRDSCQGDSGGPLLHQLANGRWVNIGIVSWGIRCGEPGHPGIYTSVSSYLDWIFANAIF</sequence>
<name>A0AA39FRD7_9HYME</name>
<gene>
    <name evidence="12" type="ORF">PV328_007325</name>
</gene>
<dbReference type="GO" id="GO:0006508">
    <property type="term" value="P:proteolysis"/>
    <property type="evidence" value="ECO:0007669"/>
    <property type="project" value="UniProtKB-KW"/>
</dbReference>
<dbReference type="PRINTS" id="PR00722">
    <property type="entry name" value="CHYMOTRYPSIN"/>
</dbReference>
<dbReference type="InterPro" id="IPR022700">
    <property type="entry name" value="CLIP"/>
</dbReference>
<dbReference type="PANTHER" id="PTHR24252">
    <property type="entry name" value="ACROSIN-RELATED"/>
    <property type="match status" value="1"/>
</dbReference>
<evidence type="ECO:0000256" key="2">
    <source>
        <dbReference type="ARBA" id="ARBA00022525"/>
    </source>
</evidence>
<evidence type="ECO:0000256" key="9">
    <source>
        <dbReference type="SAM" id="MobiDB-lite"/>
    </source>
</evidence>
<dbReference type="InterPro" id="IPR033116">
    <property type="entry name" value="TRYPSIN_SER"/>
</dbReference>
<dbReference type="CDD" id="cd00190">
    <property type="entry name" value="Tryp_SPc"/>
    <property type="match status" value="1"/>
</dbReference>
<evidence type="ECO:0000313" key="12">
    <source>
        <dbReference type="EMBL" id="KAK0174216.1"/>
    </source>
</evidence>
<reference evidence="12" key="1">
    <citation type="journal article" date="2023" name="bioRxiv">
        <title>Scaffold-level genome assemblies of two parasitoid biocontrol wasps reveal the parthenogenesis mechanism and an associated novel virus.</title>
        <authorList>
            <person name="Inwood S."/>
            <person name="Skelly J."/>
            <person name="Guhlin J."/>
            <person name="Harrop T."/>
            <person name="Goldson S."/>
            <person name="Dearden P."/>
        </authorList>
    </citation>
    <scope>NUCLEOTIDE SEQUENCE</scope>
    <source>
        <strain evidence="12">Irish</strain>
        <tissue evidence="12">Whole body</tissue>
    </source>
</reference>
<evidence type="ECO:0000256" key="5">
    <source>
        <dbReference type="ARBA" id="ARBA00024195"/>
    </source>
</evidence>
<keyword evidence="10" id="KW-0812">Transmembrane</keyword>
<evidence type="ECO:0000256" key="7">
    <source>
        <dbReference type="ARBA" id="ARBA00076468"/>
    </source>
</evidence>
<dbReference type="PANTHER" id="PTHR24252:SF10">
    <property type="entry name" value="SERINE PROTEASE 56"/>
    <property type="match status" value="1"/>
</dbReference>
<dbReference type="InterPro" id="IPR043504">
    <property type="entry name" value="Peptidase_S1_PA_chymotrypsin"/>
</dbReference>
<feature type="region of interest" description="Disordered" evidence="9">
    <location>
        <begin position="215"/>
        <end position="234"/>
    </location>
</feature>
<evidence type="ECO:0000256" key="6">
    <source>
        <dbReference type="ARBA" id="ARBA00068096"/>
    </source>
</evidence>
<feature type="transmembrane region" description="Helical" evidence="10">
    <location>
        <begin position="25"/>
        <end position="47"/>
    </location>
</feature>
<keyword evidence="10" id="KW-0472">Membrane</keyword>
<dbReference type="Gene3D" id="2.40.10.10">
    <property type="entry name" value="Trypsin-like serine proteases"/>
    <property type="match status" value="1"/>
</dbReference>
<dbReference type="InterPro" id="IPR009003">
    <property type="entry name" value="Peptidase_S1_PA"/>
</dbReference>
<comment type="caution">
    <text evidence="12">The sequence shown here is derived from an EMBL/GenBank/DDBJ whole genome shotgun (WGS) entry which is preliminary data.</text>
</comment>
<proteinExistence type="inferred from homology"/>
<evidence type="ECO:0000259" key="11">
    <source>
        <dbReference type="PROSITE" id="PS50240"/>
    </source>
</evidence>
<keyword evidence="10" id="KW-1133">Transmembrane helix</keyword>
<evidence type="ECO:0000256" key="8">
    <source>
        <dbReference type="RuleBase" id="RU363034"/>
    </source>
</evidence>
<keyword evidence="13" id="KW-1185">Reference proteome</keyword>
<keyword evidence="8" id="KW-0720">Serine protease</keyword>
<dbReference type="GO" id="GO:0005576">
    <property type="term" value="C:extracellular region"/>
    <property type="evidence" value="ECO:0007669"/>
    <property type="project" value="UniProtKB-SubCell"/>
</dbReference>
<organism evidence="12 13">
    <name type="scientific">Microctonus aethiopoides</name>
    <dbReference type="NCBI Taxonomy" id="144406"/>
    <lineage>
        <taxon>Eukaryota</taxon>
        <taxon>Metazoa</taxon>
        <taxon>Ecdysozoa</taxon>
        <taxon>Arthropoda</taxon>
        <taxon>Hexapoda</taxon>
        <taxon>Insecta</taxon>
        <taxon>Pterygota</taxon>
        <taxon>Neoptera</taxon>
        <taxon>Endopterygota</taxon>
        <taxon>Hymenoptera</taxon>
        <taxon>Apocrita</taxon>
        <taxon>Ichneumonoidea</taxon>
        <taxon>Braconidae</taxon>
        <taxon>Euphorinae</taxon>
        <taxon>Microctonus</taxon>
    </lineage>
</organism>
<dbReference type="PROSITE" id="PS50240">
    <property type="entry name" value="TRYPSIN_DOM"/>
    <property type="match status" value="1"/>
</dbReference>
<keyword evidence="3" id="KW-0732">Signal</keyword>
<dbReference type="SMART" id="SM00680">
    <property type="entry name" value="CLIP"/>
    <property type="match status" value="1"/>
</dbReference>
<dbReference type="FunFam" id="2.40.10.10:FF:000038">
    <property type="entry name" value="Serine protease"/>
    <property type="match status" value="1"/>
</dbReference>
<dbReference type="AlphaFoldDB" id="A0AA39FRD7"/>
<evidence type="ECO:0000256" key="1">
    <source>
        <dbReference type="ARBA" id="ARBA00004613"/>
    </source>
</evidence>
<reference evidence="12" key="2">
    <citation type="submission" date="2023-03" db="EMBL/GenBank/DDBJ databases">
        <authorList>
            <person name="Inwood S.N."/>
            <person name="Skelly J.G."/>
            <person name="Guhlin J."/>
            <person name="Harrop T.W.R."/>
            <person name="Goldson S.G."/>
            <person name="Dearden P.K."/>
        </authorList>
    </citation>
    <scope>NUCLEOTIDE SEQUENCE</scope>
    <source>
        <strain evidence="12">Irish</strain>
        <tissue evidence="12">Whole body</tissue>
    </source>
</reference>
<dbReference type="SMART" id="SM00020">
    <property type="entry name" value="Tryp_SPc"/>
    <property type="match status" value="1"/>
</dbReference>
<dbReference type="GO" id="GO:0004252">
    <property type="term" value="F:serine-type endopeptidase activity"/>
    <property type="evidence" value="ECO:0007669"/>
    <property type="project" value="InterPro"/>
</dbReference>
<accession>A0AA39FRD7</accession>
<evidence type="ECO:0000313" key="13">
    <source>
        <dbReference type="Proteomes" id="UP001168990"/>
    </source>
</evidence>
<evidence type="ECO:0000256" key="3">
    <source>
        <dbReference type="ARBA" id="ARBA00022729"/>
    </source>
</evidence>
<protein>
    <recommendedName>
        <fullName evidence="6">Phenoloxidase-activating factor 2</fullName>
    </recommendedName>
    <alternativeName>
        <fullName evidence="7">Prophenoloxidase-activating factor II</fullName>
    </alternativeName>
</protein>
<dbReference type="PROSITE" id="PS00135">
    <property type="entry name" value="TRYPSIN_SER"/>
    <property type="match status" value="1"/>
</dbReference>
<keyword evidence="8" id="KW-0645">Protease</keyword>
<keyword evidence="8" id="KW-0378">Hydrolase</keyword>
<dbReference type="InterPro" id="IPR018114">
    <property type="entry name" value="TRYPSIN_HIS"/>
</dbReference>
<comment type="similarity">
    <text evidence="5">Belongs to the peptidase S1 family. CLIP subfamily.</text>
</comment>
<dbReference type="InterPro" id="IPR001314">
    <property type="entry name" value="Peptidase_S1A"/>
</dbReference>